<reference evidence="3" key="1">
    <citation type="journal article" date="2020" name="Stud. Mycol.">
        <title>101 Dothideomycetes genomes: a test case for predicting lifestyles and emergence of pathogens.</title>
        <authorList>
            <person name="Haridas S."/>
            <person name="Albert R."/>
            <person name="Binder M."/>
            <person name="Bloem J."/>
            <person name="Labutti K."/>
            <person name="Salamov A."/>
            <person name="Andreopoulos B."/>
            <person name="Baker S."/>
            <person name="Barry K."/>
            <person name="Bills G."/>
            <person name="Bluhm B."/>
            <person name="Cannon C."/>
            <person name="Castanera R."/>
            <person name="Culley D."/>
            <person name="Daum C."/>
            <person name="Ezra D."/>
            <person name="Gonzalez J."/>
            <person name="Henrissat B."/>
            <person name="Kuo A."/>
            <person name="Liang C."/>
            <person name="Lipzen A."/>
            <person name="Lutzoni F."/>
            <person name="Magnuson J."/>
            <person name="Mondo S."/>
            <person name="Nolan M."/>
            <person name="Ohm R."/>
            <person name="Pangilinan J."/>
            <person name="Park H.-J."/>
            <person name="Ramirez L."/>
            <person name="Alfaro M."/>
            <person name="Sun H."/>
            <person name="Tritt A."/>
            <person name="Yoshinaga Y."/>
            <person name="Zwiers L.-H."/>
            <person name="Turgeon B."/>
            <person name="Goodwin S."/>
            <person name="Spatafora J."/>
            <person name="Crous P."/>
            <person name="Grigoriev I."/>
        </authorList>
    </citation>
    <scope>NUCLEOTIDE SEQUENCE</scope>
    <source>
        <strain evidence="3">CBS 675.92</strain>
    </source>
</reference>
<evidence type="ECO:0000313" key="3">
    <source>
        <dbReference type="EMBL" id="KAF1954556.1"/>
    </source>
</evidence>
<feature type="region of interest" description="Disordered" evidence="2">
    <location>
        <begin position="408"/>
        <end position="432"/>
    </location>
</feature>
<feature type="region of interest" description="Disordered" evidence="2">
    <location>
        <begin position="578"/>
        <end position="598"/>
    </location>
</feature>
<evidence type="ECO:0000256" key="1">
    <source>
        <dbReference type="SAM" id="Coils"/>
    </source>
</evidence>
<keyword evidence="1" id="KW-0175">Coiled coil</keyword>
<sequence length="598" mass="66181">MSLNAVSAAFAAAQKASAQKASAPVSSKNIDSVNIESSKTVKLMRDLLEKKKEELAGVRGELASAKDKLADAERHNLENKKLFEDLSKQQADSGDNFAELRNVIQEQLKEKDDRILGLEKSTAGLEKELEHSAATRDAAIEASEKARAGEMEKGVAELELRIPIAGDLKASQAKCEGLEKKCEGLEKKCAALEEKCLGFESALKTKSAAYEGQTQKFLVSESVLQQLRSKVTEQQKSINILQANNSYLTMAFTDVKHVAKNVEELRDSVRHGRDEVDEVRKSVNDSHNTLFDQIDKVDRHVFDNAYNQKHAYEYLKEDISGVDLSVKKNTLELGVHLENAWNHSNTVQQNSALLQARNEALQRQVEDLKAQRDELEEENRQFRVAKLTTIEDDGLGLGNEDDGLGLDYEEDNINDNVPSRPPTPTPTPAPTPAPAPTAILTYTPTATPPLVERQALLDLDKLQALTDPAQGTLVSYSCLSTEVQSALRNWANDAETNKFGDGWYEKGLALRTGCFTCIGKNCFKHVQEDAVCGACVNGNKFCIRRREDNVVLYPLCADDRSLATPDQLSFWFLTGGTKRKSKHNYDTQAKRKAKKAAT</sequence>
<gene>
    <name evidence="3" type="ORF">CC80DRAFT_550163</name>
</gene>
<evidence type="ECO:0000256" key="2">
    <source>
        <dbReference type="SAM" id="MobiDB-lite"/>
    </source>
</evidence>
<evidence type="ECO:0000313" key="4">
    <source>
        <dbReference type="Proteomes" id="UP000800035"/>
    </source>
</evidence>
<feature type="coiled-coil region" evidence="1">
    <location>
        <begin position="168"/>
        <end position="244"/>
    </location>
</feature>
<name>A0A6A5TV42_9PLEO</name>
<feature type="coiled-coil region" evidence="1">
    <location>
        <begin position="344"/>
        <end position="388"/>
    </location>
</feature>
<protein>
    <submittedName>
        <fullName evidence="3">Uncharacterized protein</fullName>
    </submittedName>
</protein>
<dbReference type="EMBL" id="ML976998">
    <property type="protein sequence ID" value="KAF1954556.1"/>
    <property type="molecule type" value="Genomic_DNA"/>
</dbReference>
<accession>A0A6A5TV42</accession>
<organism evidence="3 4">
    <name type="scientific">Byssothecium circinans</name>
    <dbReference type="NCBI Taxonomy" id="147558"/>
    <lineage>
        <taxon>Eukaryota</taxon>
        <taxon>Fungi</taxon>
        <taxon>Dikarya</taxon>
        <taxon>Ascomycota</taxon>
        <taxon>Pezizomycotina</taxon>
        <taxon>Dothideomycetes</taxon>
        <taxon>Pleosporomycetidae</taxon>
        <taxon>Pleosporales</taxon>
        <taxon>Massarineae</taxon>
        <taxon>Massarinaceae</taxon>
        <taxon>Byssothecium</taxon>
    </lineage>
</organism>
<keyword evidence="4" id="KW-1185">Reference proteome</keyword>
<proteinExistence type="predicted"/>
<feature type="coiled-coil region" evidence="1">
    <location>
        <begin position="48"/>
        <end position="92"/>
    </location>
</feature>
<dbReference type="AlphaFoldDB" id="A0A6A5TV42"/>
<feature type="compositionally biased region" description="Pro residues" evidence="2">
    <location>
        <begin position="419"/>
        <end position="432"/>
    </location>
</feature>
<dbReference type="Proteomes" id="UP000800035">
    <property type="component" value="Unassembled WGS sequence"/>
</dbReference>